<evidence type="ECO:0000256" key="16">
    <source>
        <dbReference type="ARBA" id="ARBA00035833"/>
    </source>
</evidence>
<dbReference type="Pfam" id="PF03034">
    <property type="entry name" value="PSS"/>
    <property type="match status" value="1"/>
</dbReference>
<feature type="transmembrane region" description="Helical" evidence="23">
    <location>
        <begin position="162"/>
        <end position="183"/>
    </location>
</feature>
<keyword evidence="6 23" id="KW-0808">Transferase</keyword>
<comment type="pathway">
    <text evidence="3">Lipid metabolism.</text>
</comment>
<evidence type="ECO:0000256" key="1">
    <source>
        <dbReference type="ARBA" id="ARBA00004477"/>
    </source>
</evidence>
<feature type="non-terminal residue" evidence="24">
    <location>
        <position position="232"/>
    </location>
</feature>
<proteinExistence type="inferred from homology"/>
<feature type="transmembrane region" description="Helical" evidence="23">
    <location>
        <begin position="96"/>
        <end position="113"/>
    </location>
</feature>
<keyword evidence="12 23" id="KW-0594">Phospholipid biosynthesis</keyword>
<comment type="catalytic activity">
    <reaction evidence="14">
        <text>a 1,2-diacyl-sn-glycero-3-phosphoethanolamine + L-serine = a 1,2-diacyl-sn-glycero-3-phospho-L-serine + ethanolamine</text>
        <dbReference type="Rhea" id="RHEA:27606"/>
        <dbReference type="ChEBI" id="CHEBI:33384"/>
        <dbReference type="ChEBI" id="CHEBI:57262"/>
        <dbReference type="ChEBI" id="CHEBI:57603"/>
        <dbReference type="ChEBI" id="CHEBI:64612"/>
        <dbReference type="EC" id="2.7.8.29"/>
    </reaction>
    <physiologicalReaction direction="left-to-right" evidence="14">
        <dbReference type="Rhea" id="RHEA:27607"/>
    </physiologicalReaction>
</comment>
<protein>
    <recommendedName>
        <fullName evidence="23">Phosphatidylserine synthase</fullName>
        <ecNumber evidence="23">2.7.8.29</ecNumber>
    </recommendedName>
    <alternativeName>
        <fullName evidence="23">Serine-exchange enzyme</fullName>
    </alternativeName>
</protein>
<dbReference type="GO" id="GO:0106245">
    <property type="term" value="F:L-serine-phosphatidylethanolamine phosphatidyltransferase activity"/>
    <property type="evidence" value="ECO:0007669"/>
    <property type="project" value="UniProtKB-UniRule"/>
</dbReference>
<comment type="subcellular location">
    <subcellularLocation>
        <location evidence="1 23">Endoplasmic reticulum membrane</location>
        <topology evidence="1 23">Multi-pass membrane protein</topology>
    </subcellularLocation>
</comment>
<evidence type="ECO:0000256" key="22">
    <source>
        <dbReference type="ARBA" id="ARBA00036733"/>
    </source>
</evidence>
<evidence type="ECO:0000256" key="5">
    <source>
        <dbReference type="ARBA" id="ARBA00022516"/>
    </source>
</evidence>
<keyword evidence="9 23" id="KW-1133">Transmembrane helix</keyword>
<evidence type="ECO:0000256" key="10">
    <source>
        <dbReference type="ARBA" id="ARBA00023098"/>
    </source>
</evidence>
<sequence>WIMDVILCNGLGIYCGMKTLSWLSLKTYKWQGLWNIPTYKKKKTKKIPKPPTPKKPQNNQKTPGCTVYAFYYFGFLLAELNTFYLKFVLWMPPEHYLVLLRLVFFVNVGGVAMREIYDFMDDPKFHKKLGQQAWLVAAITATEFLIVVKYDPYTLTLSLPFYITQCWILGIILVLTWTAWRFFIRDITLRYKEIRRQKQEHKYEKDKCLSNGDGHSSILDEQNGNKLRERKL</sequence>
<evidence type="ECO:0000256" key="13">
    <source>
        <dbReference type="ARBA" id="ARBA00023264"/>
    </source>
</evidence>
<dbReference type="EC" id="2.7.8.29" evidence="23"/>
<comment type="pathway">
    <text evidence="2 23">Phospholipid metabolism; phosphatidylserine biosynthesis.</text>
</comment>
<evidence type="ECO:0000256" key="19">
    <source>
        <dbReference type="ARBA" id="ARBA00036428"/>
    </source>
</evidence>
<evidence type="ECO:0000256" key="8">
    <source>
        <dbReference type="ARBA" id="ARBA00022824"/>
    </source>
</evidence>
<comment type="function">
    <text evidence="23">Catalyzes a base-exchange reaction in which the polar head group of phosphatidylethanolamine (PE) is replaced by L-serine.</text>
</comment>
<evidence type="ECO:0000256" key="20">
    <source>
        <dbReference type="ARBA" id="ARBA00036623"/>
    </source>
</evidence>
<comment type="catalytic activity">
    <reaction evidence="17">
        <text>1-(1Z-octadecenyl)-2-(9Z-octadecenoyl)-sn-glycero-3-phosphoethanolamine + L-serine = 1-(1Z-octadecenyl)-2-(9Z-octadecenoyl)-sn-glycero-3-phospho-L-serine + ethanolamine</text>
        <dbReference type="Rhea" id="RHEA:41600"/>
        <dbReference type="ChEBI" id="CHEBI:33384"/>
        <dbReference type="ChEBI" id="CHEBI:57603"/>
        <dbReference type="ChEBI" id="CHEBI:78340"/>
        <dbReference type="ChEBI" id="CHEBI:78341"/>
    </reaction>
    <physiologicalReaction direction="left-to-right" evidence="17">
        <dbReference type="Rhea" id="RHEA:41601"/>
    </physiologicalReaction>
</comment>
<evidence type="ECO:0000256" key="9">
    <source>
        <dbReference type="ARBA" id="ARBA00022989"/>
    </source>
</evidence>
<evidence type="ECO:0000256" key="7">
    <source>
        <dbReference type="ARBA" id="ARBA00022692"/>
    </source>
</evidence>
<comment type="catalytic activity">
    <reaction evidence="16">
        <text>1-hexadecanoyl-2-(4Z,7Z,10Z,13Z,16Z,19Z-docosahexaenoyl)-sn-glycero-3-phosphoethanolamine + L-serine = 1-hexadecanoyl-2-(4Z,7Z,10Z,13Z,16Z,19Z-docosahexaenoyl)-sn-glycero-3-phosphoserine + ethanolamine</text>
        <dbReference type="Rhea" id="RHEA:41488"/>
        <dbReference type="ChEBI" id="CHEBI:33384"/>
        <dbReference type="ChEBI" id="CHEBI:57603"/>
        <dbReference type="ChEBI" id="CHEBI:78261"/>
        <dbReference type="ChEBI" id="CHEBI:78262"/>
    </reaction>
    <physiologicalReaction direction="left-to-right" evidence="16">
        <dbReference type="Rhea" id="RHEA:41489"/>
    </physiologicalReaction>
</comment>
<evidence type="ECO:0000256" key="18">
    <source>
        <dbReference type="ARBA" id="ARBA00035955"/>
    </source>
</evidence>
<dbReference type="GO" id="GO:0005789">
    <property type="term" value="C:endoplasmic reticulum membrane"/>
    <property type="evidence" value="ECO:0007669"/>
    <property type="project" value="UniProtKB-SubCell"/>
</dbReference>
<organism evidence="24 25">
    <name type="scientific">Pandion haliaetus</name>
    <name type="common">Osprey</name>
    <name type="synonym">Falco haliaetus</name>
    <dbReference type="NCBI Taxonomy" id="56262"/>
    <lineage>
        <taxon>Eukaryota</taxon>
        <taxon>Metazoa</taxon>
        <taxon>Chordata</taxon>
        <taxon>Craniata</taxon>
        <taxon>Vertebrata</taxon>
        <taxon>Euteleostomi</taxon>
        <taxon>Archelosauria</taxon>
        <taxon>Archosauria</taxon>
        <taxon>Dinosauria</taxon>
        <taxon>Saurischia</taxon>
        <taxon>Theropoda</taxon>
        <taxon>Coelurosauria</taxon>
        <taxon>Aves</taxon>
        <taxon>Neognathae</taxon>
        <taxon>Neoaves</taxon>
        <taxon>Telluraves</taxon>
        <taxon>Accipitrimorphae</taxon>
        <taxon>Accipitriformes</taxon>
        <taxon>Pandionidae</taxon>
        <taxon>Pandion</taxon>
    </lineage>
</organism>
<evidence type="ECO:0000256" key="15">
    <source>
        <dbReference type="ARBA" id="ARBA00035767"/>
    </source>
</evidence>
<gene>
    <name evidence="24" type="primary">Ptdss1_1</name>
    <name evidence="24" type="ORF">PANHAL_R13930</name>
</gene>
<name>A0A7L2WXD5_PANHA</name>
<feature type="non-terminal residue" evidence="24">
    <location>
        <position position="1"/>
    </location>
</feature>
<dbReference type="GO" id="GO:0006659">
    <property type="term" value="P:phosphatidylserine biosynthetic process"/>
    <property type="evidence" value="ECO:0007669"/>
    <property type="project" value="UniProtKB-UniRule"/>
</dbReference>
<dbReference type="UniPathway" id="UPA00948"/>
<keyword evidence="11 23" id="KW-0472">Membrane</keyword>
<dbReference type="Proteomes" id="UP000580171">
    <property type="component" value="Unassembled WGS sequence"/>
</dbReference>
<dbReference type="OrthoDB" id="10265393at2759"/>
<evidence type="ECO:0000256" key="6">
    <source>
        <dbReference type="ARBA" id="ARBA00022679"/>
    </source>
</evidence>
<comment type="caution">
    <text evidence="24">The sequence shown here is derived from an EMBL/GenBank/DDBJ whole genome shotgun (WGS) entry which is preliminary data.</text>
</comment>
<evidence type="ECO:0000256" key="12">
    <source>
        <dbReference type="ARBA" id="ARBA00023209"/>
    </source>
</evidence>
<comment type="catalytic activity">
    <reaction evidence="21">
        <text>1-octadecanoyl-2-(9Z-octadecenoyl)-sn-glycero-3-phosphoethanolamine + L-serine = 1-octadecanoyl-2-(9Z-octadecenoyl)-sn-glycero-3-phospho-L-serine + ethanolamine</text>
        <dbReference type="Rhea" id="RHEA:40795"/>
        <dbReference type="ChEBI" id="CHEBI:33384"/>
        <dbReference type="ChEBI" id="CHEBI:57603"/>
        <dbReference type="ChEBI" id="CHEBI:75038"/>
        <dbReference type="ChEBI" id="CHEBI:78260"/>
    </reaction>
    <physiologicalReaction direction="left-to-right" evidence="21">
        <dbReference type="Rhea" id="RHEA:40796"/>
    </physiologicalReaction>
</comment>
<comment type="catalytic activity">
    <reaction evidence="20">
        <text>1-(1Z-octadecenyl)-2-(4Z,7Z,10Z,13Z,16Z,19Z-docosahexaenoyl)-sn-glycero-3-phosphoethanolamine + L-serine = 1-(1Z-octadecenyl)-2-(4Z,7Z,10Z,13Z,16Z,19Z-docosahexaenoyl)-sn-glycero-3-phospho-L-serine + ethanolamine</text>
        <dbReference type="Rhea" id="RHEA:41496"/>
        <dbReference type="ChEBI" id="CHEBI:33384"/>
        <dbReference type="ChEBI" id="CHEBI:57603"/>
        <dbReference type="ChEBI" id="CHEBI:78263"/>
        <dbReference type="ChEBI" id="CHEBI:78264"/>
    </reaction>
    <physiologicalReaction direction="left-to-right" evidence="20">
        <dbReference type="Rhea" id="RHEA:41497"/>
    </physiologicalReaction>
</comment>
<dbReference type="AlphaFoldDB" id="A0A7L2WXD5"/>
<comment type="similarity">
    <text evidence="4 23">Belongs to the phosphatidyl serine synthase family.</text>
</comment>
<evidence type="ECO:0000256" key="3">
    <source>
        <dbReference type="ARBA" id="ARBA00005189"/>
    </source>
</evidence>
<evidence type="ECO:0000256" key="17">
    <source>
        <dbReference type="ARBA" id="ARBA00035875"/>
    </source>
</evidence>
<comment type="catalytic activity">
    <reaction evidence="19">
        <text>1-octadecanoyl-2-(4Z,7Z,10Z,13Z,16Z,19Z-docosahexaenoyl)-sn-glycero-3-phosphoethanolamine + L-serine = 1-octadecanoyl-2-(4Z,7Z,10Z,13Z,16Z,19Z-docosahexaenoyl)-sn-glycero-3-phosphoserine + ethanolamine</text>
        <dbReference type="Rhea" id="RHEA:41492"/>
        <dbReference type="ChEBI" id="CHEBI:33384"/>
        <dbReference type="ChEBI" id="CHEBI:57603"/>
        <dbReference type="ChEBI" id="CHEBI:78265"/>
        <dbReference type="ChEBI" id="CHEBI:78266"/>
    </reaction>
    <physiologicalReaction direction="left-to-right" evidence="19">
        <dbReference type="Rhea" id="RHEA:41493"/>
    </physiologicalReaction>
</comment>
<comment type="catalytic activity">
    <reaction evidence="22">
        <text>1-(1Z-octadecenyl)-2-(5Z,8Z,11Z,14Z- eicosatetraenoyl)-sn-glycero-3-phosphoethanolamine + L-serine = 1-(1Z-octadecenyl)-2-(5Z,8Z,11Z,14Z-eicosatetraenoyl)-sn-glycero-3-phospho-L-serine + ethanolamine</text>
        <dbReference type="Rhea" id="RHEA:41604"/>
        <dbReference type="ChEBI" id="CHEBI:33384"/>
        <dbReference type="ChEBI" id="CHEBI:57603"/>
        <dbReference type="ChEBI" id="CHEBI:78342"/>
        <dbReference type="ChEBI" id="CHEBI:78343"/>
    </reaction>
    <physiologicalReaction direction="left-to-right" evidence="22">
        <dbReference type="Rhea" id="RHEA:41605"/>
    </physiologicalReaction>
</comment>
<reference evidence="24 25" key="1">
    <citation type="submission" date="2019-09" db="EMBL/GenBank/DDBJ databases">
        <title>Bird 10,000 Genomes (B10K) Project - Family phase.</title>
        <authorList>
            <person name="Zhang G."/>
        </authorList>
    </citation>
    <scope>NUCLEOTIDE SEQUENCE [LARGE SCALE GENOMIC DNA]</scope>
    <source>
        <strain evidence="24">B10K-DU-012-58</strain>
        <tissue evidence="24">Muscle</tissue>
    </source>
</reference>
<evidence type="ECO:0000256" key="4">
    <source>
        <dbReference type="ARBA" id="ARBA00008671"/>
    </source>
</evidence>
<evidence type="ECO:0000256" key="11">
    <source>
        <dbReference type="ARBA" id="ARBA00023136"/>
    </source>
</evidence>
<evidence type="ECO:0000256" key="2">
    <source>
        <dbReference type="ARBA" id="ARBA00004916"/>
    </source>
</evidence>
<feature type="transmembrane region" description="Helical" evidence="23">
    <location>
        <begin position="65"/>
        <end position="84"/>
    </location>
</feature>
<dbReference type="PANTHER" id="PTHR15362:SF7">
    <property type="entry name" value="PHOSPHATIDYLSERINE SYNTHASE 2"/>
    <property type="match status" value="1"/>
</dbReference>
<comment type="catalytic activity">
    <reaction evidence="18">
        <text>1-octadecanoyl-2-(5Z,8Z,11Z,14Z)-eicosatetraenoyl-sn-glycero-3-phosphoethanolamine + L-serine = 1-octadecanoyl-2-(5Z,8Z,11Z,14Z)-eicosatetraenoyl-sn-glycero-3-phosphoserine + ethanolamine</text>
        <dbReference type="Rhea" id="RHEA:41500"/>
        <dbReference type="ChEBI" id="CHEBI:33384"/>
        <dbReference type="ChEBI" id="CHEBI:57603"/>
        <dbReference type="ChEBI" id="CHEBI:78268"/>
        <dbReference type="ChEBI" id="CHEBI:78269"/>
    </reaction>
    <physiologicalReaction direction="left-to-right" evidence="18">
        <dbReference type="Rhea" id="RHEA:41501"/>
    </physiologicalReaction>
</comment>
<keyword evidence="10 23" id="KW-0443">Lipid metabolism</keyword>
<comment type="caution">
    <text evidence="23">Lacks conserved residue(s) required for the propagation of feature annotation.</text>
</comment>
<keyword evidence="25" id="KW-1185">Reference proteome</keyword>
<dbReference type="PANTHER" id="PTHR15362">
    <property type="entry name" value="PHOSPHATIDYLINOSITOL SYNTHASE"/>
    <property type="match status" value="1"/>
</dbReference>
<evidence type="ECO:0000256" key="14">
    <source>
        <dbReference type="ARBA" id="ARBA00023686"/>
    </source>
</evidence>
<keyword evidence="7 23" id="KW-0812">Transmembrane</keyword>
<keyword evidence="13 23" id="KW-1208">Phospholipid metabolism</keyword>
<evidence type="ECO:0000313" key="25">
    <source>
        <dbReference type="Proteomes" id="UP000580171"/>
    </source>
</evidence>
<evidence type="ECO:0000313" key="24">
    <source>
        <dbReference type="EMBL" id="NXS74814.1"/>
    </source>
</evidence>
<evidence type="ECO:0000256" key="21">
    <source>
        <dbReference type="ARBA" id="ARBA00036644"/>
    </source>
</evidence>
<keyword evidence="8 23" id="KW-0256">Endoplasmic reticulum</keyword>
<accession>A0A7L2WXD5</accession>
<evidence type="ECO:0000256" key="23">
    <source>
        <dbReference type="RuleBase" id="RU368094"/>
    </source>
</evidence>
<dbReference type="InterPro" id="IPR004277">
    <property type="entry name" value="PSS"/>
</dbReference>
<comment type="catalytic activity">
    <reaction evidence="15">
        <text>1-hexadecanoyl-2-(9Z-octadecenoyl)-sn-glycero-3-phosphoethanolamine + L-serine = 1-hexadecanoyl-2-(9Z-octadecenoyl)-sn-glycero-3-phospho-L-serine + ethanolamine</text>
        <dbReference type="Rhea" id="RHEA:41484"/>
        <dbReference type="ChEBI" id="CHEBI:33384"/>
        <dbReference type="ChEBI" id="CHEBI:57603"/>
        <dbReference type="ChEBI" id="CHEBI:73007"/>
        <dbReference type="ChEBI" id="CHEBI:75029"/>
    </reaction>
    <physiologicalReaction direction="left-to-right" evidence="15">
        <dbReference type="Rhea" id="RHEA:41485"/>
    </physiologicalReaction>
</comment>
<keyword evidence="5 23" id="KW-0444">Lipid biosynthesis</keyword>
<dbReference type="EMBL" id="VYZV01037693">
    <property type="protein sequence ID" value="NXS74814.1"/>
    <property type="molecule type" value="Genomic_DNA"/>
</dbReference>